<feature type="compositionally biased region" description="Acidic residues" evidence="1">
    <location>
        <begin position="234"/>
        <end position="253"/>
    </location>
</feature>
<proteinExistence type="predicted"/>
<dbReference type="Gene3D" id="1.10.10.60">
    <property type="entry name" value="Homeodomain-like"/>
    <property type="match status" value="1"/>
</dbReference>
<dbReference type="STRING" id="686832.A0A0C2YGA3"/>
<keyword evidence="3" id="KW-1185">Reference proteome</keyword>
<reference evidence="3" key="2">
    <citation type="submission" date="2015-01" db="EMBL/GenBank/DDBJ databases">
        <title>Evolutionary Origins and Diversification of the Mycorrhizal Mutualists.</title>
        <authorList>
            <consortium name="DOE Joint Genome Institute"/>
            <consortium name="Mycorrhizal Genomics Consortium"/>
            <person name="Kohler A."/>
            <person name="Kuo A."/>
            <person name="Nagy L.G."/>
            <person name="Floudas D."/>
            <person name="Copeland A."/>
            <person name="Barry K.W."/>
            <person name="Cichocki N."/>
            <person name="Veneault-Fourrey C."/>
            <person name="LaButti K."/>
            <person name="Lindquist E.A."/>
            <person name="Lipzen A."/>
            <person name="Lundell T."/>
            <person name="Morin E."/>
            <person name="Murat C."/>
            <person name="Riley R."/>
            <person name="Ohm R."/>
            <person name="Sun H."/>
            <person name="Tunlid A."/>
            <person name="Henrissat B."/>
            <person name="Grigoriev I.V."/>
            <person name="Hibbett D.S."/>
            <person name="Martin F."/>
        </authorList>
    </citation>
    <scope>NUCLEOTIDE SEQUENCE [LARGE SCALE GENOMIC DNA]</scope>
    <source>
        <strain evidence="3">h7</strain>
    </source>
</reference>
<dbReference type="OrthoDB" id="435460at2759"/>
<organism evidence="2 3">
    <name type="scientific">Hebeloma cylindrosporum</name>
    <dbReference type="NCBI Taxonomy" id="76867"/>
    <lineage>
        <taxon>Eukaryota</taxon>
        <taxon>Fungi</taxon>
        <taxon>Dikarya</taxon>
        <taxon>Basidiomycota</taxon>
        <taxon>Agaricomycotina</taxon>
        <taxon>Agaricomycetes</taxon>
        <taxon>Agaricomycetidae</taxon>
        <taxon>Agaricales</taxon>
        <taxon>Agaricineae</taxon>
        <taxon>Hymenogastraceae</taxon>
        <taxon>Hebeloma</taxon>
    </lineage>
</organism>
<dbReference type="CDD" id="cd11655">
    <property type="entry name" value="rap1_myb-like"/>
    <property type="match status" value="1"/>
</dbReference>
<protein>
    <recommendedName>
        <fullName evidence="4">BRCT domain-containing protein</fullName>
    </recommendedName>
</protein>
<feature type="compositionally biased region" description="Polar residues" evidence="1">
    <location>
        <begin position="355"/>
        <end position="364"/>
    </location>
</feature>
<evidence type="ECO:0008006" key="4">
    <source>
        <dbReference type="Google" id="ProtNLM"/>
    </source>
</evidence>
<feature type="region of interest" description="Disordered" evidence="1">
    <location>
        <begin position="232"/>
        <end position="509"/>
    </location>
</feature>
<dbReference type="InterPro" id="IPR009057">
    <property type="entry name" value="Homeodomain-like_sf"/>
</dbReference>
<name>A0A0C2YGA3_HEBCY</name>
<feature type="compositionally biased region" description="Basic and acidic residues" evidence="1">
    <location>
        <begin position="1"/>
        <end position="12"/>
    </location>
</feature>
<feature type="compositionally biased region" description="Pro residues" evidence="1">
    <location>
        <begin position="427"/>
        <end position="449"/>
    </location>
</feature>
<feature type="region of interest" description="Disordered" evidence="1">
    <location>
        <begin position="614"/>
        <end position="731"/>
    </location>
</feature>
<feature type="compositionally biased region" description="Low complexity" evidence="1">
    <location>
        <begin position="679"/>
        <end position="694"/>
    </location>
</feature>
<feature type="compositionally biased region" description="Acidic residues" evidence="1">
    <location>
        <begin position="303"/>
        <end position="318"/>
    </location>
</feature>
<dbReference type="Proteomes" id="UP000053424">
    <property type="component" value="Unassembled WGS sequence"/>
</dbReference>
<dbReference type="SUPFAM" id="SSF46689">
    <property type="entry name" value="Homeodomain-like"/>
    <property type="match status" value="1"/>
</dbReference>
<dbReference type="HOGENOM" id="CLU_364864_0_0_1"/>
<feature type="region of interest" description="Disordered" evidence="1">
    <location>
        <begin position="1"/>
        <end position="22"/>
    </location>
</feature>
<evidence type="ECO:0000313" key="2">
    <source>
        <dbReference type="EMBL" id="KIM48753.1"/>
    </source>
</evidence>
<dbReference type="AlphaFoldDB" id="A0A0C2YGA3"/>
<evidence type="ECO:0000256" key="1">
    <source>
        <dbReference type="SAM" id="MobiDB-lite"/>
    </source>
</evidence>
<dbReference type="EMBL" id="KN831768">
    <property type="protein sequence ID" value="KIM48753.1"/>
    <property type="molecule type" value="Genomic_DNA"/>
</dbReference>
<reference evidence="2 3" key="1">
    <citation type="submission" date="2014-04" db="EMBL/GenBank/DDBJ databases">
        <authorList>
            <consortium name="DOE Joint Genome Institute"/>
            <person name="Kuo A."/>
            <person name="Gay G."/>
            <person name="Dore J."/>
            <person name="Kohler A."/>
            <person name="Nagy L.G."/>
            <person name="Floudas D."/>
            <person name="Copeland A."/>
            <person name="Barry K.W."/>
            <person name="Cichocki N."/>
            <person name="Veneault-Fourrey C."/>
            <person name="LaButti K."/>
            <person name="Lindquist E.A."/>
            <person name="Lipzen A."/>
            <person name="Lundell T."/>
            <person name="Morin E."/>
            <person name="Murat C."/>
            <person name="Sun H."/>
            <person name="Tunlid A."/>
            <person name="Henrissat B."/>
            <person name="Grigoriev I.V."/>
            <person name="Hibbett D.S."/>
            <person name="Martin F."/>
            <person name="Nordberg H.P."/>
            <person name="Cantor M.N."/>
            <person name="Hua S.X."/>
        </authorList>
    </citation>
    <scope>NUCLEOTIDE SEQUENCE [LARGE SCALE GENOMIC DNA]</scope>
    <source>
        <strain evidence="3">h7</strain>
    </source>
</reference>
<accession>A0A0C2YGA3</accession>
<sequence length="731" mass="82208">MARAAQEDERVASPEPSQDKTLFTDEAGFPIAFFLHESIKRGSRPALIQDIESHGGRVLDSDEGADTVLVSRDFSKKNLQWTYHGHRNPRLAKIFVEPSTFVRHCIQYGRFYHKKPQVKKMGGRLPGRYRVEFTEDDDEKLCQYLSRILPDKESGGRQGLKVYQALCACAEHKPVEYKWALRHTPESWKERYKKFAPQFDKRISELAKRNPGVEHAWPEDRRMPPSRLRGVIELDSDGEEVEEGQVPPDDDEERSVPASPPKRRRSGPSDLPTAKRVRVSSPSHRPSQRRRSSATSKGKEKAVEEEEEELELDAEYELEGTSLFSRGDLEDLTGDFRSPVRNFADDGHAVRSSPEYLTQNTLIGTASYGGPSNIASTSGNRTRDGEGDDVPPPIPNTQPHRQPRSTVYVDLRSPLVKRTRGSQPQPQSSPPRAAPEPPQPTPPTPPPAQPYNTYKRPMKAARRPPEFIQQVTQVPSGPYRNTRSRSRSVEPPPIMPPVAKRQQGRKDKLKQADVILEEELEEDILVEESITPVGETLAEERDVENLLNAANQEASIIAPVAASPRSRSMESDDAQVARNLREGSVASSRVAPAKGFGSRLMHPDEFLRRMEMSTSRSSRHSMPFNPIQIPFGQNTLVPSRNEVSRHRPRQSEPLGLRRNTHVIFRTPDPYTPQQRAPKSPGSVSVSSAESFPLSGTHASAYKRRLRQLEKRSPYKPPAGTRAAELVMNNQE</sequence>
<feature type="compositionally biased region" description="Polar residues" evidence="1">
    <location>
        <begin position="469"/>
        <end position="481"/>
    </location>
</feature>
<gene>
    <name evidence="2" type="ORF">M413DRAFT_21084</name>
</gene>
<evidence type="ECO:0000313" key="3">
    <source>
        <dbReference type="Proteomes" id="UP000053424"/>
    </source>
</evidence>